<feature type="domain" description="Protein kinase" evidence="6">
    <location>
        <begin position="10"/>
        <end position="279"/>
    </location>
</feature>
<dbReference type="SUPFAM" id="SSF56112">
    <property type="entry name" value="Protein kinase-like (PK-like)"/>
    <property type="match status" value="1"/>
</dbReference>
<protein>
    <recommendedName>
        <fullName evidence="1">non-specific serine/threonine protein kinase</fullName>
        <ecNumber evidence="1">2.7.11.1</ecNumber>
    </recommendedName>
</protein>
<dbReference type="InterPro" id="IPR008271">
    <property type="entry name" value="Ser/Thr_kinase_AS"/>
</dbReference>
<dbReference type="Gene3D" id="1.10.510.10">
    <property type="entry name" value="Transferase(Phosphotransferase) domain 1"/>
    <property type="match status" value="1"/>
</dbReference>
<accession>A0A0C2SV84</accession>
<name>A0A0C2SV84_AMAMK</name>
<keyword evidence="3 4" id="KW-0067">ATP-binding</keyword>
<evidence type="ECO:0000256" key="1">
    <source>
        <dbReference type="ARBA" id="ARBA00012513"/>
    </source>
</evidence>
<dbReference type="SMART" id="SM00220">
    <property type="entry name" value="S_TKc"/>
    <property type="match status" value="1"/>
</dbReference>
<dbReference type="InterPro" id="IPR017441">
    <property type="entry name" value="Protein_kinase_ATP_BS"/>
</dbReference>
<keyword evidence="5" id="KW-0418">Kinase</keyword>
<organism evidence="7 8">
    <name type="scientific">Amanita muscaria (strain Koide BX008)</name>
    <dbReference type="NCBI Taxonomy" id="946122"/>
    <lineage>
        <taxon>Eukaryota</taxon>
        <taxon>Fungi</taxon>
        <taxon>Dikarya</taxon>
        <taxon>Basidiomycota</taxon>
        <taxon>Agaricomycotina</taxon>
        <taxon>Agaricomycetes</taxon>
        <taxon>Agaricomycetidae</taxon>
        <taxon>Agaricales</taxon>
        <taxon>Pluteineae</taxon>
        <taxon>Amanitaceae</taxon>
        <taxon>Amanita</taxon>
    </lineage>
</organism>
<evidence type="ECO:0000256" key="5">
    <source>
        <dbReference type="RuleBase" id="RU000304"/>
    </source>
</evidence>
<dbReference type="InParanoid" id="A0A0C2SV84"/>
<evidence type="ECO:0000256" key="2">
    <source>
        <dbReference type="ARBA" id="ARBA00022741"/>
    </source>
</evidence>
<dbReference type="Pfam" id="PF00069">
    <property type="entry name" value="Pkinase"/>
    <property type="match status" value="1"/>
</dbReference>
<keyword evidence="5" id="KW-0723">Serine/threonine-protein kinase</keyword>
<keyword evidence="5" id="KW-0808">Transferase</keyword>
<dbReference type="OrthoDB" id="5800476at2759"/>
<gene>
    <name evidence="7" type="ORF">M378DRAFT_87169</name>
</gene>
<dbReference type="PROSITE" id="PS00108">
    <property type="entry name" value="PROTEIN_KINASE_ST"/>
    <property type="match status" value="1"/>
</dbReference>
<dbReference type="PROSITE" id="PS50011">
    <property type="entry name" value="PROTEIN_KINASE_DOM"/>
    <property type="match status" value="1"/>
</dbReference>
<dbReference type="InterPro" id="IPR011009">
    <property type="entry name" value="Kinase-like_dom_sf"/>
</dbReference>
<evidence type="ECO:0000313" key="7">
    <source>
        <dbReference type="EMBL" id="KIL57979.1"/>
    </source>
</evidence>
<evidence type="ECO:0000313" key="8">
    <source>
        <dbReference type="Proteomes" id="UP000054549"/>
    </source>
</evidence>
<dbReference type="GO" id="GO:0004674">
    <property type="term" value="F:protein serine/threonine kinase activity"/>
    <property type="evidence" value="ECO:0007669"/>
    <property type="project" value="UniProtKB-KW"/>
</dbReference>
<keyword evidence="8" id="KW-1185">Reference proteome</keyword>
<dbReference type="PROSITE" id="PS00107">
    <property type="entry name" value="PROTEIN_KINASE_ATP"/>
    <property type="match status" value="1"/>
</dbReference>
<sequence length="325" mass="37142">MDIVRIGGKFRLMKQLGSGTFGVVYLGVNVISAQEVAIKLETSDSEQPRLEHEYRVYKRLAGGIGIPSVHWFGAESGYNVMVLDRLGLSLEDLFNLCNRKFSLKTVLLLADQLISGIEYVHSCYFIHRDIKPSNLLIGQGEHSNKVNIIDFGLAKPYREASTYLHIPEREGCTFTGTTSYASINNHMHLEQSRRDDLESLAYIFIYFLHGSLPWQDVKHTSRQPKQCTPTDMKKNIPVGVLCEGCPPEIGRFLEYARALRFEEKPDYAYLRKLFRDLFIRQGYEDDNEFDWCKPVTSVDDGNSSKSANQWRSTKKRSVVLVSDRV</sequence>
<reference evidence="7 8" key="1">
    <citation type="submission" date="2014-04" db="EMBL/GenBank/DDBJ databases">
        <title>Evolutionary Origins and Diversification of the Mycorrhizal Mutualists.</title>
        <authorList>
            <consortium name="DOE Joint Genome Institute"/>
            <consortium name="Mycorrhizal Genomics Consortium"/>
            <person name="Kohler A."/>
            <person name="Kuo A."/>
            <person name="Nagy L.G."/>
            <person name="Floudas D."/>
            <person name="Copeland A."/>
            <person name="Barry K.W."/>
            <person name="Cichocki N."/>
            <person name="Veneault-Fourrey C."/>
            <person name="LaButti K."/>
            <person name="Lindquist E.A."/>
            <person name="Lipzen A."/>
            <person name="Lundell T."/>
            <person name="Morin E."/>
            <person name="Murat C."/>
            <person name="Riley R."/>
            <person name="Ohm R."/>
            <person name="Sun H."/>
            <person name="Tunlid A."/>
            <person name="Henrissat B."/>
            <person name="Grigoriev I.V."/>
            <person name="Hibbett D.S."/>
            <person name="Martin F."/>
        </authorList>
    </citation>
    <scope>NUCLEOTIDE SEQUENCE [LARGE SCALE GENOMIC DNA]</scope>
    <source>
        <strain evidence="7 8">Koide BX008</strain>
    </source>
</reference>
<comment type="similarity">
    <text evidence="5">Belongs to the protein kinase superfamily.</text>
</comment>
<proteinExistence type="inferred from homology"/>
<feature type="binding site" evidence="4">
    <location>
        <position position="39"/>
    </location>
    <ligand>
        <name>ATP</name>
        <dbReference type="ChEBI" id="CHEBI:30616"/>
    </ligand>
</feature>
<dbReference type="GO" id="GO:0005524">
    <property type="term" value="F:ATP binding"/>
    <property type="evidence" value="ECO:0007669"/>
    <property type="project" value="UniProtKB-UniRule"/>
</dbReference>
<dbReference type="EC" id="2.7.11.1" evidence="1"/>
<dbReference type="InterPro" id="IPR000719">
    <property type="entry name" value="Prot_kinase_dom"/>
</dbReference>
<dbReference type="AlphaFoldDB" id="A0A0C2SV84"/>
<dbReference type="CDD" id="cd14016">
    <property type="entry name" value="STKc_CK1"/>
    <property type="match status" value="1"/>
</dbReference>
<keyword evidence="2 4" id="KW-0547">Nucleotide-binding</keyword>
<dbReference type="STRING" id="946122.A0A0C2SV84"/>
<dbReference type="InterPro" id="IPR050235">
    <property type="entry name" value="CK1_Ser-Thr_kinase"/>
</dbReference>
<dbReference type="FunFam" id="1.10.510.10:FF:000596">
    <property type="entry name" value="CK1 family protein kinase"/>
    <property type="match status" value="1"/>
</dbReference>
<dbReference type="Proteomes" id="UP000054549">
    <property type="component" value="Unassembled WGS sequence"/>
</dbReference>
<dbReference type="PANTHER" id="PTHR11909">
    <property type="entry name" value="CASEIN KINASE-RELATED"/>
    <property type="match status" value="1"/>
</dbReference>
<evidence type="ECO:0000256" key="3">
    <source>
        <dbReference type="ARBA" id="ARBA00022840"/>
    </source>
</evidence>
<evidence type="ECO:0000259" key="6">
    <source>
        <dbReference type="PROSITE" id="PS50011"/>
    </source>
</evidence>
<dbReference type="HOGENOM" id="CLU_019279_2_7_1"/>
<evidence type="ECO:0000256" key="4">
    <source>
        <dbReference type="PROSITE-ProRule" id="PRU10141"/>
    </source>
</evidence>
<dbReference type="EMBL" id="KN818351">
    <property type="protein sequence ID" value="KIL57979.1"/>
    <property type="molecule type" value="Genomic_DNA"/>
</dbReference>